<proteinExistence type="predicted"/>
<keyword evidence="2" id="KW-0812">Transmembrane</keyword>
<evidence type="ECO:0000256" key="1">
    <source>
        <dbReference type="SAM" id="MobiDB-lite"/>
    </source>
</evidence>
<comment type="caution">
    <text evidence="3">The sequence shown here is derived from an EMBL/GenBank/DDBJ whole genome shotgun (WGS) entry which is preliminary data.</text>
</comment>
<feature type="compositionally biased region" description="Basic and acidic residues" evidence="1">
    <location>
        <begin position="24"/>
        <end position="35"/>
    </location>
</feature>
<sequence>MNLSTHSTSGYSQNRPSAIVPLTDSERSQLEDSKSKSKRGMMVAALGLAFILAYRFLFTTLRTEGGIAIAIVAVIGLVVFYLVFKSRINKALERGTKHVGRARIVKKYISGGDDGSGGSPTFRLDWDFNKTHSKVYVPKDIYAKLSENDLADIEVVSTTHYVLSAQKVAESGSW</sequence>
<organism evidence="3 4">
    <name type="scientific">Salmonirosea aquatica</name>
    <dbReference type="NCBI Taxonomy" id="2654236"/>
    <lineage>
        <taxon>Bacteria</taxon>
        <taxon>Pseudomonadati</taxon>
        <taxon>Bacteroidota</taxon>
        <taxon>Cytophagia</taxon>
        <taxon>Cytophagales</taxon>
        <taxon>Spirosomataceae</taxon>
        <taxon>Salmonirosea</taxon>
    </lineage>
</organism>
<dbReference type="EMBL" id="WHLY01000002">
    <property type="protein sequence ID" value="MPR35633.1"/>
    <property type="molecule type" value="Genomic_DNA"/>
</dbReference>
<gene>
    <name evidence="3" type="ORF">GBK04_20330</name>
</gene>
<feature type="transmembrane region" description="Helical" evidence="2">
    <location>
        <begin position="65"/>
        <end position="84"/>
    </location>
</feature>
<dbReference type="AlphaFoldDB" id="A0A7C9FZ63"/>
<dbReference type="RefSeq" id="WP_152762861.1">
    <property type="nucleotide sequence ID" value="NZ_WHLY01000002.1"/>
</dbReference>
<dbReference type="Proteomes" id="UP000479293">
    <property type="component" value="Unassembled WGS sequence"/>
</dbReference>
<reference evidence="3 4" key="1">
    <citation type="submission" date="2019-10" db="EMBL/GenBank/DDBJ databases">
        <title>Draft Genome Sequence of Cytophagaceae sp. SJW1-29.</title>
        <authorList>
            <person name="Choi A."/>
        </authorList>
    </citation>
    <scope>NUCLEOTIDE SEQUENCE [LARGE SCALE GENOMIC DNA]</scope>
    <source>
        <strain evidence="3 4">SJW1-29</strain>
    </source>
</reference>
<name>A0A7C9FZ63_9BACT</name>
<protein>
    <submittedName>
        <fullName evidence="3">Uncharacterized protein</fullName>
    </submittedName>
</protein>
<evidence type="ECO:0000313" key="3">
    <source>
        <dbReference type="EMBL" id="MPR35633.1"/>
    </source>
</evidence>
<evidence type="ECO:0000313" key="4">
    <source>
        <dbReference type="Proteomes" id="UP000479293"/>
    </source>
</evidence>
<feature type="compositionally biased region" description="Polar residues" evidence="1">
    <location>
        <begin position="1"/>
        <end position="16"/>
    </location>
</feature>
<keyword evidence="2" id="KW-1133">Transmembrane helix</keyword>
<accession>A0A7C9FZ63</accession>
<feature type="region of interest" description="Disordered" evidence="1">
    <location>
        <begin position="1"/>
        <end position="35"/>
    </location>
</feature>
<keyword evidence="4" id="KW-1185">Reference proteome</keyword>
<keyword evidence="2" id="KW-0472">Membrane</keyword>
<feature type="transmembrane region" description="Helical" evidence="2">
    <location>
        <begin position="40"/>
        <end position="59"/>
    </location>
</feature>
<evidence type="ECO:0000256" key="2">
    <source>
        <dbReference type="SAM" id="Phobius"/>
    </source>
</evidence>